<evidence type="ECO:0000313" key="1">
    <source>
        <dbReference type="EMBL" id="MFD0912374.1"/>
    </source>
</evidence>
<proteinExistence type="predicted"/>
<dbReference type="EMBL" id="JBHTKB010000001">
    <property type="protein sequence ID" value="MFD0912374.1"/>
    <property type="molecule type" value="Genomic_DNA"/>
</dbReference>
<keyword evidence="2" id="KW-1185">Reference proteome</keyword>
<dbReference type="SUPFAM" id="SSF53335">
    <property type="entry name" value="S-adenosyl-L-methionine-dependent methyltransferases"/>
    <property type="match status" value="1"/>
</dbReference>
<dbReference type="GO" id="GO:0032259">
    <property type="term" value="P:methylation"/>
    <property type="evidence" value="ECO:0007669"/>
    <property type="project" value="UniProtKB-KW"/>
</dbReference>
<dbReference type="InterPro" id="IPR027612">
    <property type="entry name" value="Put_MTase_LIC12133"/>
</dbReference>
<name>A0ABW3F6H6_9PROT</name>
<sequence length="262" mass="30473">MKPFCPPILLKVFAFFRGNRIRFIGDYAHWSDAQNQAIGYDSDNIFEKVKESTQKVISGQAAYERDSVCFYEPAYRWPLLACLLFIANKQNNKLNIIDFGGALGSLYYQHRDFLSTIQEVNWSIVEQSHYVEYGKKQLQNKHLTFHSTLAEGVRGDKGDAILLSSVLPYIENPRQLLSEIAKFEFQYILIDRTPFIQSEKDRLTVQSVPESIYKASYPAWFFSESQFDKLMQELGYKCIYEFSCDDDFELGEVKGFLFERIS</sequence>
<keyword evidence="1" id="KW-0808">Transferase</keyword>
<dbReference type="InterPro" id="IPR029063">
    <property type="entry name" value="SAM-dependent_MTases_sf"/>
</dbReference>
<gene>
    <name evidence="1" type="ORF">ACFQ1Z_02335</name>
</gene>
<dbReference type="GO" id="GO:0008168">
    <property type="term" value="F:methyltransferase activity"/>
    <property type="evidence" value="ECO:0007669"/>
    <property type="project" value="UniProtKB-KW"/>
</dbReference>
<dbReference type="Proteomes" id="UP001597128">
    <property type="component" value="Unassembled WGS sequence"/>
</dbReference>
<keyword evidence="1" id="KW-0489">Methyltransferase</keyword>
<dbReference type="NCBIfam" id="TIGR04325">
    <property type="entry name" value="MTase_LIC12133"/>
    <property type="match status" value="1"/>
</dbReference>
<comment type="caution">
    <text evidence="1">The sequence shown here is derived from an EMBL/GenBank/DDBJ whole genome shotgun (WGS) entry which is preliminary data.</text>
</comment>
<accession>A0ABW3F6H6</accession>
<evidence type="ECO:0000313" key="2">
    <source>
        <dbReference type="Proteomes" id="UP001597128"/>
    </source>
</evidence>
<organism evidence="1 2">
    <name type="scientific">Methylophilus luteus</name>
    <dbReference type="NCBI Taxonomy" id="640108"/>
    <lineage>
        <taxon>Bacteria</taxon>
        <taxon>Pseudomonadati</taxon>
        <taxon>Pseudomonadota</taxon>
        <taxon>Betaproteobacteria</taxon>
        <taxon>Nitrosomonadales</taxon>
        <taxon>Methylophilaceae</taxon>
        <taxon>Methylophilus</taxon>
    </lineage>
</organism>
<protein>
    <submittedName>
        <fullName evidence="1">Methyltransferase, TIGR04325 family</fullName>
        <ecNumber evidence="1">2.1.1.-</ecNumber>
    </submittedName>
</protein>
<reference evidence="2" key="1">
    <citation type="journal article" date="2019" name="Int. J. Syst. Evol. Microbiol.">
        <title>The Global Catalogue of Microorganisms (GCM) 10K type strain sequencing project: providing services to taxonomists for standard genome sequencing and annotation.</title>
        <authorList>
            <consortium name="The Broad Institute Genomics Platform"/>
            <consortium name="The Broad Institute Genome Sequencing Center for Infectious Disease"/>
            <person name="Wu L."/>
            <person name="Ma J."/>
        </authorList>
    </citation>
    <scope>NUCLEOTIDE SEQUENCE [LARGE SCALE GENOMIC DNA]</scope>
    <source>
        <strain evidence="2">CCUG 58412</strain>
    </source>
</reference>
<dbReference type="RefSeq" id="WP_379055247.1">
    <property type="nucleotide sequence ID" value="NZ_JBHTKB010000001.1"/>
</dbReference>
<dbReference type="EC" id="2.1.1.-" evidence="1"/>